<comment type="caution">
    <text evidence="1">The sequence shown here is derived from an EMBL/GenBank/DDBJ whole genome shotgun (WGS) entry which is preliminary data.</text>
</comment>
<sequence>MLSSLSFLMMKDWDDIAKLTGDDSWRAKHMRLYFERLEQNEFLPEETPGHGFNGWLRTEVPDRSTVEAMELFIKGALAAQDNGSEVIHDLNSIKPQHEDGVYNITLQMSRTGRRSSPRDYLVATANADGSKKYPLDIWTD</sequence>
<proteinExistence type="predicted"/>
<protein>
    <submittedName>
        <fullName evidence="1">Choline dehydrogenase</fullName>
    </submittedName>
</protein>
<accession>A0ABR4PGD1</accession>
<evidence type="ECO:0000313" key="1">
    <source>
        <dbReference type="EMBL" id="KAL3422385.1"/>
    </source>
</evidence>
<dbReference type="Gene3D" id="3.30.560.10">
    <property type="entry name" value="Glucose Oxidase, domain 3"/>
    <property type="match status" value="1"/>
</dbReference>
<dbReference type="Gene3D" id="3.50.50.60">
    <property type="entry name" value="FAD/NAD(P)-binding domain"/>
    <property type="match status" value="1"/>
</dbReference>
<dbReference type="InterPro" id="IPR036188">
    <property type="entry name" value="FAD/NAD-bd_sf"/>
</dbReference>
<name>A0ABR4PGD1_9HELO</name>
<organism evidence="1 2">
    <name type="scientific">Phlyctema vagabunda</name>
    <dbReference type="NCBI Taxonomy" id="108571"/>
    <lineage>
        <taxon>Eukaryota</taxon>
        <taxon>Fungi</taxon>
        <taxon>Dikarya</taxon>
        <taxon>Ascomycota</taxon>
        <taxon>Pezizomycotina</taxon>
        <taxon>Leotiomycetes</taxon>
        <taxon>Helotiales</taxon>
        <taxon>Dermateaceae</taxon>
        <taxon>Phlyctema</taxon>
    </lineage>
</organism>
<dbReference type="EMBL" id="JBFCZG010000005">
    <property type="protein sequence ID" value="KAL3422385.1"/>
    <property type="molecule type" value="Genomic_DNA"/>
</dbReference>
<dbReference type="Proteomes" id="UP001629113">
    <property type="component" value="Unassembled WGS sequence"/>
</dbReference>
<keyword evidence="2" id="KW-1185">Reference proteome</keyword>
<gene>
    <name evidence="1" type="ORF">PVAG01_06541</name>
</gene>
<evidence type="ECO:0000313" key="2">
    <source>
        <dbReference type="Proteomes" id="UP001629113"/>
    </source>
</evidence>
<reference evidence="1 2" key="1">
    <citation type="submission" date="2024-06" db="EMBL/GenBank/DDBJ databases">
        <title>Complete genome of Phlyctema vagabunda strain 19-DSS-EL-015.</title>
        <authorList>
            <person name="Fiorenzani C."/>
        </authorList>
    </citation>
    <scope>NUCLEOTIDE SEQUENCE [LARGE SCALE GENOMIC DNA]</scope>
    <source>
        <strain evidence="1 2">19-DSS-EL-015</strain>
    </source>
</reference>